<keyword evidence="2" id="KW-1185">Reference proteome</keyword>
<dbReference type="EMBL" id="CACTIH010000429">
    <property type="protein sequence ID" value="CAA2960670.1"/>
    <property type="molecule type" value="Genomic_DNA"/>
</dbReference>
<dbReference type="AlphaFoldDB" id="A0A8S0Q764"/>
<dbReference type="Gramene" id="OE9A066183T1">
    <property type="protein sequence ID" value="OE9A066183C1"/>
    <property type="gene ID" value="OE9A066183"/>
</dbReference>
<name>A0A8S0Q764_OLEEU</name>
<feature type="non-terminal residue" evidence="1">
    <location>
        <position position="74"/>
    </location>
</feature>
<proteinExistence type="predicted"/>
<dbReference type="Proteomes" id="UP000594638">
    <property type="component" value="Unassembled WGS sequence"/>
</dbReference>
<evidence type="ECO:0000313" key="1">
    <source>
        <dbReference type="EMBL" id="CAA2960670.1"/>
    </source>
</evidence>
<feature type="non-terminal residue" evidence="1">
    <location>
        <position position="1"/>
    </location>
</feature>
<evidence type="ECO:0000313" key="2">
    <source>
        <dbReference type="Proteomes" id="UP000594638"/>
    </source>
</evidence>
<accession>A0A8S0Q764</accession>
<protein>
    <submittedName>
        <fullName evidence="1">Uncharacterized protein</fullName>
    </submittedName>
</protein>
<sequence length="74" mass="8604">GFGTWGSHLFVYDNCQQYGRPRLCISYLSKIASIQELLVSQLRLVMTEICINPCGADIRAEFFCRPRFYIEYDS</sequence>
<gene>
    <name evidence="1" type="ORF">OLEA9_A066183</name>
</gene>
<reference evidence="1 2" key="1">
    <citation type="submission" date="2019-12" db="EMBL/GenBank/DDBJ databases">
        <authorList>
            <person name="Alioto T."/>
            <person name="Alioto T."/>
            <person name="Gomez Garrido J."/>
        </authorList>
    </citation>
    <scope>NUCLEOTIDE SEQUENCE [LARGE SCALE GENOMIC DNA]</scope>
</reference>
<comment type="caution">
    <text evidence="1">The sequence shown here is derived from an EMBL/GenBank/DDBJ whole genome shotgun (WGS) entry which is preliminary data.</text>
</comment>
<organism evidence="1 2">
    <name type="scientific">Olea europaea subsp. europaea</name>
    <dbReference type="NCBI Taxonomy" id="158383"/>
    <lineage>
        <taxon>Eukaryota</taxon>
        <taxon>Viridiplantae</taxon>
        <taxon>Streptophyta</taxon>
        <taxon>Embryophyta</taxon>
        <taxon>Tracheophyta</taxon>
        <taxon>Spermatophyta</taxon>
        <taxon>Magnoliopsida</taxon>
        <taxon>eudicotyledons</taxon>
        <taxon>Gunneridae</taxon>
        <taxon>Pentapetalae</taxon>
        <taxon>asterids</taxon>
        <taxon>lamiids</taxon>
        <taxon>Lamiales</taxon>
        <taxon>Oleaceae</taxon>
        <taxon>Oleeae</taxon>
        <taxon>Olea</taxon>
    </lineage>
</organism>